<feature type="transmembrane region" description="Helical" evidence="6">
    <location>
        <begin position="475"/>
        <end position="496"/>
    </location>
</feature>
<proteinExistence type="predicted"/>
<evidence type="ECO:0000256" key="4">
    <source>
        <dbReference type="ARBA" id="ARBA00022989"/>
    </source>
</evidence>
<reference evidence="8 9" key="1">
    <citation type="submission" date="2015-09" db="EMBL/GenBank/DDBJ databases">
        <title>Identification and resolution of microdiversity through metagenomic sequencing of parallel consortia.</title>
        <authorList>
            <person name="Nelson W.C."/>
            <person name="Romine M.F."/>
            <person name="Lindemann S.R."/>
        </authorList>
    </citation>
    <scope>NUCLEOTIDE SEQUENCE [LARGE SCALE GENOMIC DNA]</scope>
    <source>
        <strain evidence="8">Ana</strain>
    </source>
</reference>
<feature type="domain" description="Major facilitator superfamily (MFS) profile" evidence="7">
    <location>
        <begin position="25"/>
        <end position="501"/>
    </location>
</feature>
<keyword evidence="5 6" id="KW-0472">Membrane</keyword>
<evidence type="ECO:0000313" key="9">
    <source>
        <dbReference type="Proteomes" id="UP000050465"/>
    </source>
</evidence>
<evidence type="ECO:0000256" key="5">
    <source>
        <dbReference type="ARBA" id="ARBA00023136"/>
    </source>
</evidence>
<keyword evidence="2" id="KW-0813">Transport</keyword>
<evidence type="ECO:0000313" key="8">
    <source>
        <dbReference type="EMBL" id="KPQ37266.1"/>
    </source>
</evidence>
<comment type="caution">
    <text evidence="8">The sequence shown here is derived from an EMBL/GenBank/DDBJ whole genome shotgun (WGS) entry which is preliminary data.</text>
</comment>
<sequence length="503" mass="53348">MISSPQARLQAELNAANLTRPMWMLWILSAGLIALDGFDFFIIGIAIPFIQQDFGLSASWVGAIATAALLGALVGSLTLGPITDKVGRQLMLVIDIGLFIIASAGTALAWNAWSLLFFRFAVGIGIGADYPISVSYITENMPARLRGRMVIGAFSFQSVGALLGALVGWVTILLFQKIAPELATGYAWRYMLGVGIVLSVLVGGLRLLFLLESPSYYLAKGKYKEASKAASQLLEKTINLEPDFENSEVSKTSEVSKASESLEISETADKLGVDYAEIEHTDSSTSAPTPSSVGLSYRDLFSSTYIKQTALASIPWFLQDISTYGIGIFTPTIIAALTFASSDSLVSDSFLLREIASAQGAAIVNVFLVVGFLTAVLLVDRVGRIPLQVVGFIGMAAGLWILSFAGTSLAWLFVGFIVFNLTMNIGPNSTTFLLSGELFPPEIRASGAGLAGGIAKLGAVLGTLGLPILQEHIGVVGVVRSLAVICLIAATVTYRLHKASQVT</sequence>
<dbReference type="EMBL" id="LJZR01000002">
    <property type="protein sequence ID" value="KPQ37266.1"/>
    <property type="molecule type" value="Genomic_DNA"/>
</dbReference>
<keyword evidence="4 6" id="KW-1133">Transmembrane helix</keyword>
<feature type="transmembrane region" description="Helical" evidence="6">
    <location>
        <begin position="56"/>
        <end position="78"/>
    </location>
</feature>
<feature type="transmembrane region" description="Helical" evidence="6">
    <location>
        <begin position="149"/>
        <end position="175"/>
    </location>
</feature>
<name>A0A0N8KNR4_9CYAN</name>
<evidence type="ECO:0000256" key="3">
    <source>
        <dbReference type="ARBA" id="ARBA00022692"/>
    </source>
</evidence>
<dbReference type="GO" id="GO:0005886">
    <property type="term" value="C:plasma membrane"/>
    <property type="evidence" value="ECO:0007669"/>
    <property type="project" value="UniProtKB-SubCell"/>
</dbReference>
<dbReference type="InterPro" id="IPR005828">
    <property type="entry name" value="MFS_sugar_transport-like"/>
</dbReference>
<feature type="transmembrane region" description="Helical" evidence="6">
    <location>
        <begin position="360"/>
        <end position="378"/>
    </location>
</feature>
<feature type="transmembrane region" description="Helical" evidence="6">
    <location>
        <begin position="447"/>
        <end position="469"/>
    </location>
</feature>
<keyword evidence="3 6" id="KW-0812">Transmembrane</keyword>
<dbReference type="SUPFAM" id="SSF103473">
    <property type="entry name" value="MFS general substrate transporter"/>
    <property type="match status" value="1"/>
</dbReference>
<dbReference type="Pfam" id="PF00083">
    <property type="entry name" value="Sugar_tr"/>
    <property type="match status" value="1"/>
</dbReference>
<dbReference type="GO" id="GO:0022857">
    <property type="term" value="F:transmembrane transporter activity"/>
    <property type="evidence" value="ECO:0007669"/>
    <property type="project" value="InterPro"/>
</dbReference>
<feature type="transmembrane region" description="Helical" evidence="6">
    <location>
        <begin position="321"/>
        <end position="340"/>
    </location>
</feature>
<dbReference type="PROSITE" id="PS50850">
    <property type="entry name" value="MFS"/>
    <property type="match status" value="1"/>
</dbReference>
<feature type="transmembrane region" description="Helical" evidence="6">
    <location>
        <begin position="90"/>
        <end position="110"/>
    </location>
</feature>
<dbReference type="PANTHER" id="PTHR23511">
    <property type="entry name" value="SYNAPTIC VESICLE GLYCOPROTEIN 2"/>
    <property type="match status" value="1"/>
</dbReference>
<organism evidence="8 9">
    <name type="scientific">Phormidesmis priestleyi Ana</name>
    <dbReference type="NCBI Taxonomy" id="1666911"/>
    <lineage>
        <taxon>Bacteria</taxon>
        <taxon>Bacillati</taxon>
        <taxon>Cyanobacteriota</taxon>
        <taxon>Cyanophyceae</taxon>
        <taxon>Leptolyngbyales</taxon>
        <taxon>Leptolyngbyaceae</taxon>
        <taxon>Phormidesmis</taxon>
    </lineage>
</organism>
<protein>
    <submittedName>
        <fullName evidence="8">Arabinose efflux permease</fullName>
    </submittedName>
</protein>
<feature type="transmembrane region" description="Helical" evidence="6">
    <location>
        <begin position="116"/>
        <end position="137"/>
    </location>
</feature>
<evidence type="ECO:0000259" key="7">
    <source>
        <dbReference type="PROSITE" id="PS50850"/>
    </source>
</evidence>
<dbReference type="PANTHER" id="PTHR23511:SF34">
    <property type="entry name" value="SYNAPTIC VESICLE GLYCOPROTEIN 2"/>
    <property type="match status" value="1"/>
</dbReference>
<dbReference type="InterPro" id="IPR036259">
    <property type="entry name" value="MFS_trans_sf"/>
</dbReference>
<evidence type="ECO:0000256" key="1">
    <source>
        <dbReference type="ARBA" id="ARBA00004651"/>
    </source>
</evidence>
<dbReference type="STRING" id="1666911.HLUCCA11_02200"/>
<feature type="transmembrane region" description="Helical" evidence="6">
    <location>
        <begin position="187"/>
        <end position="211"/>
    </location>
</feature>
<dbReference type="PATRIC" id="fig|1666911.3.peg.1673"/>
<dbReference type="AlphaFoldDB" id="A0A0N8KNR4"/>
<dbReference type="Gene3D" id="1.20.1250.20">
    <property type="entry name" value="MFS general substrate transporter like domains"/>
    <property type="match status" value="2"/>
</dbReference>
<gene>
    <name evidence="8" type="ORF">HLUCCA11_02200</name>
</gene>
<accession>A0A0N8KNR4</accession>
<dbReference type="InterPro" id="IPR020846">
    <property type="entry name" value="MFS_dom"/>
</dbReference>
<feature type="transmembrane region" description="Helical" evidence="6">
    <location>
        <begin position="23"/>
        <end position="50"/>
    </location>
</feature>
<evidence type="ECO:0000256" key="6">
    <source>
        <dbReference type="SAM" id="Phobius"/>
    </source>
</evidence>
<comment type="subcellular location">
    <subcellularLocation>
        <location evidence="1">Cell membrane</location>
        <topology evidence="1">Multi-pass membrane protein</topology>
    </subcellularLocation>
</comment>
<evidence type="ECO:0000256" key="2">
    <source>
        <dbReference type="ARBA" id="ARBA00022448"/>
    </source>
</evidence>
<dbReference type="Proteomes" id="UP000050465">
    <property type="component" value="Unassembled WGS sequence"/>
</dbReference>